<dbReference type="KEGG" id="vg:40075831"/>
<keyword evidence="2" id="KW-1185">Reference proteome</keyword>
<dbReference type="OrthoDB" id="39658at10239"/>
<protein>
    <submittedName>
        <fullName evidence="1">Uncharacterized protein</fullName>
    </submittedName>
</protein>
<evidence type="ECO:0000313" key="1">
    <source>
        <dbReference type="EMBL" id="AQY55122.1"/>
    </source>
</evidence>
<accession>A0A1U9WQT6</accession>
<proteinExistence type="predicted"/>
<dbReference type="EMBL" id="KY565347">
    <property type="protein sequence ID" value="AQY55122.1"/>
    <property type="molecule type" value="Genomic_DNA"/>
</dbReference>
<sequence>MAVNSLNFELIVKKIETDTSRKVDHIDVEIIANDYTGTFYFTDIMFQSGTVATSWVGHVSEIRWSFDNA</sequence>
<reference evidence="1" key="1">
    <citation type="submission" date="2017-10" db="EMBL/GenBank/DDBJ databases">
        <title>Sequence, genome organization and annotation of the thermophilic 47,7-kb bacterophage TO-84 that infects Geobacillus stearothermophilus.</title>
        <authorList>
            <person name="Skowron P.M."/>
            <person name="Kropinski A."/>
            <person name="Los M."/>
        </authorList>
    </citation>
    <scope>NUCLEOTIDE SEQUENCE [LARGE SCALE GENOMIC DNA]</scope>
</reference>
<evidence type="ECO:0000313" key="2">
    <source>
        <dbReference type="Proteomes" id="UP000225660"/>
    </source>
</evidence>
<dbReference type="Proteomes" id="UP000225660">
    <property type="component" value="Segment"/>
</dbReference>
<dbReference type="RefSeq" id="YP_009600069.1">
    <property type="nucleotide sequence ID" value="NC_041918.2"/>
</dbReference>
<name>A0A1U9WQT6_9CAUD</name>
<dbReference type="GeneID" id="40075831"/>
<organism evidence="1 2">
    <name type="scientific">Geobacillus phage TP-84</name>
    <dbReference type="NCBI Taxonomy" id="1965361"/>
    <lineage>
        <taxon>Viruses</taxon>
        <taxon>Duplodnaviria</taxon>
        <taxon>Heunggongvirae</taxon>
        <taxon>Uroviricota</taxon>
        <taxon>Caudoviricetes</taxon>
        <taxon>Saundersvirus</taxon>
        <taxon>Saundersvirus Tp84</taxon>
    </lineage>
</organism>